<proteinExistence type="predicted"/>
<protein>
    <submittedName>
        <fullName evidence="1">Uncharacterized protein</fullName>
    </submittedName>
</protein>
<sequence length="229" mass="26283">MRRDTAYTAADRLAEVCMKFHTVIFTLLWATDTPRQCAHALGAQNKELSGNHTGQTYYLPYRPDLLRRDEVYVSIRDKQSRIVILLLYKGQLRKICDPPPSDKSNFCLVYQLILTRVVTLKGEVGREEETCCILTSRQIGMTLPNIEPTPSRQQIVSLPTALFRQSTIYEESFRLRQFLGLAFSSGTSLRPAVKLQYPQPEIKIVGTYASATRWRKFDTKNAEYKRNPS</sequence>
<organism evidence="1 2">
    <name type="scientific">Eumeta variegata</name>
    <name type="common">Bagworm moth</name>
    <name type="synonym">Eumeta japonica</name>
    <dbReference type="NCBI Taxonomy" id="151549"/>
    <lineage>
        <taxon>Eukaryota</taxon>
        <taxon>Metazoa</taxon>
        <taxon>Ecdysozoa</taxon>
        <taxon>Arthropoda</taxon>
        <taxon>Hexapoda</taxon>
        <taxon>Insecta</taxon>
        <taxon>Pterygota</taxon>
        <taxon>Neoptera</taxon>
        <taxon>Endopterygota</taxon>
        <taxon>Lepidoptera</taxon>
        <taxon>Glossata</taxon>
        <taxon>Ditrysia</taxon>
        <taxon>Tineoidea</taxon>
        <taxon>Psychidae</taxon>
        <taxon>Oiketicinae</taxon>
        <taxon>Eumeta</taxon>
    </lineage>
</organism>
<comment type="caution">
    <text evidence="1">The sequence shown here is derived from an EMBL/GenBank/DDBJ whole genome shotgun (WGS) entry which is preliminary data.</text>
</comment>
<dbReference type="EMBL" id="BGZK01000829">
    <property type="protein sequence ID" value="GBP62002.1"/>
    <property type="molecule type" value="Genomic_DNA"/>
</dbReference>
<reference evidence="1 2" key="1">
    <citation type="journal article" date="2019" name="Commun. Biol.">
        <title>The bagworm genome reveals a unique fibroin gene that provides high tensile strength.</title>
        <authorList>
            <person name="Kono N."/>
            <person name="Nakamura H."/>
            <person name="Ohtoshi R."/>
            <person name="Tomita M."/>
            <person name="Numata K."/>
            <person name="Arakawa K."/>
        </authorList>
    </citation>
    <scope>NUCLEOTIDE SEQUENCE [LARGE SCALE GENOMIC DNA]</scope>
</reference>
<dbReference type="AlphaFoldDB" id="A0A4C1XG86"/>
<evidence type="ECO:0000313" key="1">
    <source>
        <dbReference type="EMBL" id="GBP62002.1"/>
    </source>
</evidence>
<evidence type="ECO:0000313" key="2">
    <source>
        <dbReference type="Proteomes" id="UP000299102"/>
    </source>
</evidence>
<dbReference type="Proteomes" id="UP000299102">
    <property type="component" value="Unassembled WGS sequence"/>
</dbReference>
<name>A0A4C1XG86_EUMVA</name>
<accession>A0A4C1XG86</accession>
<keyword evidence="2" id="KW-1185">Reference proteome</keyword>
<gene>
    <name evidence="1" type="ORF">EVAR_46031_1</name>
</gene>